<gene>
    <name evidence="1" type="ORF">HMPREF9425_0528</name>
</gene>
<dbReference type="EMBL" id="AEVI01000020">
    <property type="protein sequence ID" value="EFX96552.1"/>
    <property type="molecule type" value="Genomic_DNA"/>
</dbReference>
<evidence type="ECO:0000313" key="1">
    <source>
        <dbReference type="EMBL" id="EFX96552.1"/>
    </source>
</evidence>
<comment type="caution">
    <text evidence="1">The sequence shown here is derived from an EMBL/GenBank/DDBJ whole genome shotgun (WGS) entry which is preliminary data.</text>
</comment>
<dbReference type="Proteomes" id="UP000003697">
    <property type="component" value="Unassembled WGS sequence"/>
</dbReference>
<organism evidence="1 2">
    <name type="scientific">Streptococcus vestibularis ATCC 49124</name>
    <dbReference type="NCBI Taxonomy" id="889206"/>
    <lineage>
        <taxon>Bacteria</taxon>
        <taxon>Bacillati</taxon>
        <taxon>Bacillota</taxon>
        <taxon>Bacilli</taxon>
        <taxon>Lactobacillales</taxon>
        <taxon>Streptococcaceae</taxon>
        <taxon>Streptococcus</taxon>
    </lineage>
</organism>
<evidence type="ECO:0000313" key="2">
    <source>
        <dbReference type="Proteomes" id="UP000003697"/>
    </source>
</evidence>
<evidence type="ECO:0008006" key="3">
    <source>
        <dbReference type="Google" id="ProtNLM"/>
    </source>
</evidence>
<reference evidence="1 2" key="1">
    <citation type="submission" date="2011-01" db="EMBL/GenBank/DDBJ databases">
        <authorList>
            <person name="Muzny D."/>
            <person name="Qin X."/>
            <person name="Buhay C."/>
            <person name="Dugan-Rocha S."/>
            <person name="Ding Y."/>
            <person name="Chen G."/>
            <person name="Hawes A."/>
            <person name="Holder M."/>
            <person name="Jhangiani S."/>
            <person name="Johnson A."/>
            <person name="Khan Z."/>
            <person name="Li Z."/>
            <person name="Liu W."/>
            <person name="Liu X."/>
            <person name="Perez L."/>
            <person name="Shen H."/>
            <person name="Wang Q."/>
            <person name="Watt J."/>
            <person name="Xi L."/>
            <person name="Xin Y."/>
            <person name="Zhou J."/>
            <person name="Deng J."/>
            <person name="Jiang H."/>
            <person name="Liu Y."/>
            <person name="Qu J."/>
            <person name="Song X.-Z."/>
            <person name="Zhang L."/>
            <person name="Villasana D."/>
            <person name="Johnson A."/>
            <person name="Liu J."/>
            <person name="Liyanage D."/>
            <person name="Lorensuhewa L."/>
            <person name="Robinson T."/>
            <person name="Song A."/>
            <person name="Song B.-B."/>
            <person name="Dinh H."/>
            <person name="Thornton R."/>
            <person name="Coyle M."/>
            <person name="Francisco L."/>
            <person name="Jackson L."/>
            <person name="Javaid M."/>
            <person name="Korchina V."/>
            <person name="Kovar C."/>
            <person name="Mata R."/>
            <person name="Mathew T."/>
            <person name="Ngo R."/>
            <person name="Nguyen L."/>
            <person name="Nguyen N."/>
            <person name="Okwuonu G."/>
            <person name="Ongeri F."/>
            <person name="Pham C."/>
            <person name="Simmons D."/>
            <person name="Wilczek-Boney K."/>
            <person name="Hale W."/>
            <person name="Jakkamsetti A."/>
            <person name="Pham P."/>
            <person name="Ruth R."/>
            <person name="San Lucas F."/>
            <person name="Warren J."/>
            <person name="Zhang J."/>
            <person name="Zhao Z."/>
            <person name="Zhou C."/>
            <person name="Zhu D."/>
            <person name="Lee S."/>
            <person name="Bess C."/>
            <person name="Blankenburg K."/>
            <person name="Forbes L."/>
            <person name="Fu Q."/>
            <person name="Gubbala S."/>
            <person name="Hirani K."/>
            <person name="Jayaseelan J.C."/>
            <person name="Lara F."/>
            <person name="Munidasa M."/>
            <person name="Palculict T."/>
            <person name="Patil S."/>
            <person name="Pu L.-L."/>
            <person name="Saada N."/>
            <person name="Tang L."/>
            <person name="Weissenberger G."/>
            <person name="Zhu Y."/>
            <person name="Hemphill L."/>
            <person name="Shang Y."/>
            <person name="Youmans B."/>
            <person name="Ayvaz T."/>
            <person name="Ross M."/>
            <person name="Santibanez J."/>
            <person name="Aqrawi P."/>
            <person name="Gross S."/>
            <person name="Joshi V."/>
            <person name="Fowler G."/>
            <person name="Nazareth L."/>
            <person name="Reid J."/>
            <person name="Worley K."/>
            <person name="Petrosino J."/>
            <person name="Highlander S."/>
            <person name="Gibbs R."/>
        </authorList>
    </citation>
    <scope>NUCLEOTIDE SEQUENCE [LARGE SCALE GENOMIC DNA]</scope>
    <source>
        <strain evidence="1 2">ATCC 49124</strain>
    </source>
</reference>
<dbReference type="PROSITE" id="PS51257">
    <property type="entry name" value="PROKAR_LIPOPROTEIN"/>
    <property type="match status" value="1"/>
</dbReference>
<name>A0ABN0CHY3_STRVE</name>
<proteinExistence type="predicted"/>
<dbReference type="RefSeq" id="WP_003096512.1">
    <property type="nucleotide sequence ID" value="NZ_GL831112.1"/>
</dbReference>
<protein>
    <recommendedName>
        <fullName evidence="3">Lipoprotein</fullName>
    </recommendedName>
</protein>
<keyword evidence="2" id="KW-1185">Reference proteome</keyword>
<accession>A0ABN0CHY3</accession>
<sequence length="150" mass="17190">MKNKKILMILVGFLASIILVSCGLRISDTVQDVTSEIRQETPKEDTEDLGIKQVLEQKKGENVDISTKDFTGYIYIMSTKENIESIRKSEFNINNDSFHDVKKGSEHDFNIRYNSKTFFSVKQIKVESVSSVKISSNYSENNLLVLREEK</sequence>